<evidence type="ECO:0000256" key="1">
    <source>
        <dbReference type="SAM" id="Phobius"/>
    </source>
</evidence>
<accession>A0A4R3KKD9</accession>
<reference evidence="2 3" key="1">
    <citation type="submission" date="2019-03" db="EMBL/GenBank/DDBJ databases">
        <title>Genomic Encyclopedia of Type Strains, Phase IV (KMG-IV): sequencing the most valuable type-strain genomes for metagenomic binning, comparative biology and taxonomic classification.</title>
        <authorList>
            <person name="Goeker M."/>
        </authorList>
    </citation>
    <scope>NUCLEOTIDE SEQUENCE [LARGE SCALE GENOMIC DNA]</scope>
    <source>
        <strain evidence="2 3">DSM 23802</strain>
    </source>
</reference>
<organism evidence="2 3">
    <name type="scientific">Tepidibacillus fermentans</name>
    <dbReference type="NCBI Taxonomy" id="1281767"/>
    <lineage>
        <taxon>Bacteria</taxon>
        <taxon>Bacillati</taxon>
        <taxon>Bacillota</taxon>
        <taxon>Bacilli</taxon>
        <taxon>Bacillales</taxon>
        <taxon>Bacillaceae</taxon>
        <taxon>Tepidibacillus</taxon>
    </lineage>
</organism>
<protein>
    <recommendedName>
        <fullName evidence="4">DUF1850 domain-containing protein</fullName>
    </recommendedName>
</protein>
<gene>
    <name evidence="2" type="ORF">EDD72_102228</name>
</gene>
<dbReference type="EMBL" id="SMAB01000002">
    <property type="protein sequence ID" value="TCS84184.1"/>
    <property type="molecule type" value="Genomic_DNA"/>
</dbReference>
<keyword evidence="3" id="KW-1185">Reference proteome</keyword>
<comment type="caution">
    <text evidence="2">The sequence shown here is derived from an EMBL/GenBank/DDBJ whole genome shotgun (WGS) entry which is preliminary data.</text>
</comment>
<dbReference type="OrthoDB" id="4304at2"/>
<dbReference type="Proteomes" id="UP000295788">
    <property type="component" value="Unassembled WGS sequence"/>
</dbReference>
<dbReference type="Pfam" id="PF08905">
    <property type="entry name" value="DUF1850"/>
    <property type="match status" value="1"/>
</dbReference>
<evidence type="ECO:0008006" key="4">
    <source>
        <dbReference type="Google" id="ProtNLM"/>
    </source>
</evidence>
<feature type="transmembrane region" description="Helical" evidence="1">
    <location>
        <begin position="20"/>
        <end position="37"/>
    </location>
</feature>
<keyword evidence="1" id="KW-0472">Membrane</keyword>
<proteinExistence type="predicted"/>
<dbReference type="AlphaFoldDB" id="A0A4R3KKD9"/>
<keyword evidence="1" id="KW-1133">Transmembrane helix</keyword>
<keyword evidence="1" id="KW-0812">Transmembrane</keyword>
<name>A0A4R3KKD9_9BACI</name>
<dbReference type="InterPro" id="IPR015001">
    <property type="entry name" value="DUF1850"/>
</dbReference>
<evidence type="ECO:0000313" key="3">
    <source>
        <dbReference type="Proteomes" id="UP000295788"/>
    </source>
</evidence>
<evidence type="ECO:0000313" key="2">
    <source>
        <dbReference type="EMBL" id="TCS84184.1"/>
    </source>
</evidence>
<sequence>MFKYKQPRRLFSPRFFLRTIWKSSIVIILIMLLLYNLPLVPMLTLIEGDSGKILLRIPVNGNDHFSIEYIHSIHKTPVIDTFYIDSNQNIVVDQTTFDTYGVGMPSDVEKGETFTIKNGKFVLNHLNRVLPYFDMRVGQVIANHQFIVHQRKIPLAKLTRPGNWVRFKVQKLSLLQLMKGGS</sequence>